<keyword evidence="4" id="KW-1185">Reference proteome</keyword>
<evidence type="ECO:0000313" key="4">
    <source>
        <dbReference type="Proteomes" id="UP000244722"/>
    </source>
</evidence>
<dbReference type="Pfam" id="PF25324">
    <property type="entry name" value="DUF7881"/>
    <property type="match status" value="1"/>
</dbReference>
<dbReference type="STRING" id="42251.A0A2T7A5J0"/>
<dbReference type="InterPro" id="IPR003615">
    <property type="entry name" value="HNH_nuc"/>
</dbReference>
<comment type="caution">
    <text evidence="3">The sequence shown here is derived from an EMBL/GenBank/DDBJ whole genome shotgun (WGS) entry which is preliminary data.</text>
</comment>
<dbReference type="InterPro" id="IPR057203">
    <property type="entry name" value="DUF7881"/>
</dbReference>
<dbReference type="AlphaFoldDB" id="A0A2T7A5J0"/>
<accession>A0A2T7A5J0</accession>
<proteinExistence type="predicted"/>
<protein>
    <submittedName>
        <fullName evidence="3">Uncharacterized protein</fullName>
    </submittedName>
</protein>
<dbReference type="EMBL" id="NESQ01000019">
    <property type="protein sequence ID" value="PUU82978.1"/>
    <property type="molecule type" value="Genomic_DNA"/>
</dbReference>
<organism evidence="3 4">
    <name type="scientific">Tuber borchii</name>
    <name type="common">White truffle</name>
    <dbReference type="NCBI Taxonomy" id="42251"/>
    <lineage>
        <taxon>Eukaryota</taxon>
        <taxon>Fungi</taxon>
        <taxon>Dikarya</taxon>
        <taxon>Ascomycota</taxon>
        <taxon>Pezizomycotina</taxon>
        <taxon>Pezizomycetes</taxon>
        <taxon>Pezizales</taxon>
        <taxon>Tuberaceae</taxon>
        <taxon>Tuber</taxon>
    </lineage>
</organism>
<evidence type="ECO:0000259" key="2">
    <source>
        <dbReference type="Pfam" id="PF25324"/>
    </source>
</evidence>
<gene>
    <name evidence="3" type="ORF">B9Z19DRAFT_937281</name>
</gene>
<feature type="domain" description="DUF7881" evidence="2">
    <location>
        <begin position="1"/>
        <end position="62"/>
    </location>
</feature>
<reference evidence="3 4" key="1">
    <citation type="submission" date="2017-04" db="EMBL/GenBank/DDBJ databases">
        <title>Draft genome sequence of Tuber borchii Vittad., a whitish edible truffle.</title>
        <authorList>
            <consortium name="DOE Joint Genome Institute"/>
            <person name="Murat C."/>
            <person name="Kuo A."/>
            <person name="Barry K.W."/>
            <person name="Clum A."/>
            <person name="Dockter R.B."/>
            <person name="Fauchery L."/>
            <person name="Iotti M."/>
            <person name="Kohler A."/>
            <person name="Labutti K."/>
            <person name="Lindquist E.A."/>
            <person name="Lipzen A."/>
            <person name="Ohm R.A."/>
            <person name="Wang M."/>
            <person name="Grigoriev I.V."/>
            <person name="Zambonelli A."/>
            <person name="Martin F.M."/>
        </authorList>
    </citation>
    <scope>NUCLEOTIDE SEQUENCE [LARGE SCALE GENOMIC DNA]</scope>
    <source>
        <strain evidence="3 4">Tbo3840</strain>
    </source>
</reference>
<dbReference type="OrthoDB" id="2142759at2759"/>
<dbReference type="Proteomes" id="UP000244722">
    <property type="component" value="Unassembled WGS sequence"/>
</dbReference>
<feature type="non-terminal residue" evidence="3">
    <location>
        <position position="1"/>
    </location>
</feature>
<feature type="non-terminal residue" evidence="3">
    <location>
        <position position="224"/>
    </location>
</feature>
<evidence type="ECO:0000259" key="1">
    <source>
        <dbReference type="Pfam" id="PF13391"/>
    </source>
</evidence>
<feature type="domain" description="HNH nuclease" evidence="1">
    <location>
        <begin position="95"/>
        <end position="168"/>
    </location>
</feature>
<name>A0A2T7A5J0_TUBBO</name>
<dbReference type="Pfam" id="PF13391">
    <property type="entry name" value="HNH_2"/>
    <property type="match status" value="1"/>
</dbReference>
<evidence type="ECO:0000313" key="3">
    <source>
        <dbReference type="EMBL" id="PUU82978.1"/>
    </source>
</evidence>
<sequence length="224" mass="25190">NDPSTVLGGLSLDDGITNANFHSMVEIVFIFDNDYTLCGESGTPIQRDDNPLQPGKYLINTAVNNEPWLFRVRAVDANAPPKGFRDAVRARDRRCVITGCPAGGIWEWHGYEPTFIFPLTYEQHWITHGYDKWITIPGSSGSITSVQNGMLLRQDIGTLFQSYILSINPDDDYKIVSFRGSNYGIAGTRLNKTFRDDPSRPVDQLLRWHFRQAVLANVRGQGEP</sequence>